<dbReference type="Proteomes" id="UP001634007">
    <property type="component" value="Unassembled WGS sequence"/>
</dbReference>
<evidence type="ECO:0000256" key="1">
    <source>
        <dbReference type="SAM" id="MobiDB-lite"/>
    </source>
</evidence>
<organism evidence="2 3">
    <name type="scientific">Eucalyptus globulus</name>
    <name type="common">Tasmanian blue gum</name>
    <dbReference type="NCBI Taxonomy" id="34317"/>
    <lineage>
        <taxon>Eukaryota</taxon>
        <taxon>Viridiplantae</taxon>
        <taxon>Streptophyta</taxon>
        <taxon>Embryophyta</taxon>
        <taxon>Tracheophyta</taxon>
        <taxon>Spermatophyta</taxon>
        <taxon>Magnoliopsida</taxon>
        <taxon>eudicotyledons</taxon>
        <taxon>Gunneridae</taxon>
        <taxon>Pentapetalae</taxon>
        <taxon>rosids</taxon>
        <taxon>malvids</taxon>
        <taxon>Myrtales</taxon>
        <taxon>Myrtaceae</taxon>
        <taxon>Myrtoideae</taxon>
        <taxon>Eucalypteae</taxon>
        <taxon>Eucalyptus</taxon>
    </lineage>
</organism>
<sequence length="139" mass="16045">MHDSETLASLRRNSKGKQVVTPNARDTYQTSRGAALRRRREDRRDESPNSHEVREVNQQSFPLSDFKQAMIHWYRQVNELSGDGATSSYTFAQFGEVKPPTYDGKAYPLAAEQWTRKIEGILKQKVFLKTKRLTLLLDT</sequence>
<keyword evidence="3" id="KW-1185">Reference proteome</keyword>
<evidence type="ECO:0000313" key="3">
    <source>
        <dbReference type="Proteomes" id="UP001634007"/>
    </source>
</evidence>
<gene>
    <name evidence="2" type="ORF">ACJRO7_009644</name>
</gene>
<accession>A0ABD3LEC4</accession>
<proteinExistence type="predicted"/>
<feature type="compositionally biased region" description="Polar residues" evidence="1">
    <location>
        <begin position="20"/>
        <end position="32"/>
    </location>
</feature>
<dbReference type="AlphaFoldDB" id="A0ABD3LEC4"/>
<name>A0ABD3LEC4_EUCGL</name>
<evidence type="ECO:0000313" key="2">
    <source>
        <dbReference type="EMBL" id="KAL3748436.1"/>
    </source>
</evidence>
<reference evidence="2 3" key="1">
    <citation type="submission" date="2024-11" db="EMBL/GenBank/DDBJ databases">
        <title>Chromosome-level genome assembly of Eucalyptus globulus Labill. provides insights into its genome evolution.</title>
        <authorList>
            <person name="Li X."/>
        </authorList>
    </citation>
    <scope>NUCLEOTIDE SEQUENCE [LARGE SCALE GENOMIC DNA]</scope>
    <source>
        <strain evidence="2">CL2024</strain>
        <tissue evidence="2">Fresh tender leaves</tissue>
    </source>
</reference>
<feature type="compositionally biased region" description="Basic and acidic residues" evidence="1">
    <location>
        <begin position="42"/>
        <end position="55"/>
    </location>
</feature>
<dbReference type="EMBL" id="JBJKBG010000002">
    <property type="protein sequence ID" value="KAL3748436.1"/>
    <property type="molecule type" value="Genomic_DNA"/>
</dbReference>
<comment type="caution">
    <text evidence="2">The sequence shown here is derived from an EMBL/GenBank/DDBJ whole genome shotgun (WGS) entry which is preliminary data.</text>
</comment>
<protein>
    <submittedName>
        <fullName evidence="2">Uncharacterized protein</fullName>
    </submittedName>
</protein>
<feature type="region of interest" description="Disordered" evidence="1">
    <location>
        <begin position="1"/>
        <end position="59"/>
    </location>
</feature>